<sequence length="154" mass="15986">MEAGHRDIGVLLYAQEHFARGTSPYNSLKGRRARSVTPTAAAGSRPTSLGAAAPRARRRRSGGRPPGPRPPPRPPPPPPPGARPNPLTNRTAASPSPAQKSIPVTGPISGPPPLRLQVLGRRGRDRPDARPRRAAAAAAARSHTCRAAAVPAGC</sequence>
<feature type="compositionally biased region" description="Polar residues" evidence="1">
    <location>
        <begin position="86"/>
        <end position="99"/>
    </location>
</feature>
<comment type="caution">
    <text evidence="2">The sequence shown here is derived from an EMBL/GenBank/DDBJ whole genome shotgun (WGS) entry which is preliminary data.</text>
</comment>
<feature type="region of interest" description="Disordered" evidence="1">
    <location>
        <begin position="21"/>
        <end position="154"/>
    </location>
</feature>
<protein>
    <submittedName>
        <fullName evidence="2">Uncharacterized protein</fullName>
    </submittedName>
</protein>
<accession>A0AAV7XX30</accession>
<evidence type="ECO:0000256" key="1">
    <source>
        <dbReference type="SAM" id="MobiDB-lite"/>
    </source>
</evidence>
<evidence type="ECO:0000313" key="3">
    <source>
        <dbReference type="Proteomes" id="UP001075354"/>
    </source>
</evidence>
<feature type="compositionally biased region" description="Pro residues" evidence="1">
    <location>
        <begin position="65"/>
        <end position="83"/>
    </location>
</feature>
<name>A0AAV7XX30_9NEOP</name>
<dbReference type="EMBL" id="JAPTSV010000002">
    <property type="protein sequence ID" value="KAJ1531099.1"/>
    <property type="molecule type" value="Genomic_DNA"/>
</dbReference>
<proteinExistence type="predicted"/>
<dbReference type="Proteomes" id="UP001075354">
    <property type="component" value="Chromosome 2"/>
</dbReference>
<reference evidence="2" key="1">
    <citation type="submission" date="2022-12" db="EMBL/GenBank/DDBJ databases">
        <title>Chromosome-level genome assembly of the bean flower thrips Megalurothrips usitatus.</title>
        <authorList>
            <person name="Ma L."/>
            <person name="Liu Q."/>
            <person name="Li H."/>
            <person name="Cai W."/>
        </authorList>
    </citation>
    <scope>NUCLEOTIDE SEQUENCE</scope>
    <source>
        <strain evidence="2">Cailab_2022a</strain>
    </source>
</reference>
<gene>
    <name evidence="2" type="ORF">ONE63_005924</name>
</gene>
<organism evidence="2 3">
    <name type="scientific">Megalurothrips usitatus</name>
    <name type="common">bean blossom thrips</name>
    <dbReference type="NCBI Taxonomy" id="439358"/>
    <lineage>
        <taxon>Eukaryota</taxon>
        <taxon>Metazoa</taxon>
        <taxon>Ecdysozoa</taxon>
        <taxon>Arthropoda</taxon>
        <taxon>Hexapoda</taxon>
        <taxon>Insecta</taxon>
        <taxon>Pterygota</taxon>
        <taxon>Neoptera</taxon>
        <taxon>Paraneoptera</taxon>
        <taxon>Thysanoptera</taxon>
        <taxon>Terebrantia</taxon>
        <taxon>Thripoidea</taxon>
        <taxon>Thripidae</taxon>
        <taxon>Megalurothrips</taxon>
    </lineage>
</organism>
<evidence type="ECO:0000313" key="2">
    <source>
        <dbReference type="EMBL" id="KAJ1531099.1"/>
    </source>
</evidence>
<dbReference type="AlphaFoldDB" id="A0AAV7XX30"/>
<keyword evidence="3" id="KW-1185">Reference proteome</keyword>